<dbReference type="KEGG" id="vg:13993688"/>
<sequence>MFLGAISMSDVLDGQSQALRVVKDLYKISERSDHETPSSFWHDDCMMITQRN</sequence>
<dbReference type="Proteomes" id="UP000000458">
    <property type="component" value="Segment"/>
</dbReference>
<evidence type="ECO:0000313" key="2">
    <source>
        <dbReference type="Proteomes" id="UP000000458"/>
    </source>
</evidence>
<name>K4F964_9CAUD</name>
<accession>K4F964</accession>
<proteinExistence type="predicted"/>
<protein>
    <submittedName>
        <fullName evidence="1">Uncharacterized protein</fullName>
    </submittedName>
</protein>
<gene>
    <name evidence="1" type="ORF">GAP31_074</name>
</gene>
<evidence type="ECO:0000313" key="1">
    <source>
        <dbReference type="EMBL" id="AFC21255.1"/>
    </source>
</evidence>
<dbReference type="RefSeq" id="YP_006986910.1">
    <property type="nucleotide sequence ID" value="NC_019400.1"/>
</dbReference>
<organism evidence="1 2">
    <name type="scientific">Cronobacter phage vB_CsaM_GAP31</name>
    <dbReference type="NCBI Taxonomy" id="1141135"/>
    <lineage>
        <taxon>Viruses</taxon>
        <taxon>Duplodnaviria</taxon>
        <taxon>Heunggongvirae</taxon>
        <taxon>Uroviricota</taxon>
        <taxon>Caudoviricetes</taxon>
        <taxon>Vequintavirinae</taxon>
        <taxon>Seunavirus</taxon>
        <taxon>Seunavirus GAP31</taxon>
    </lineage>
</organism>
<dbReference type="EMBL" id="JN882284">
    <property type="protein sequence ID" value="AFC21255.1"/>
    <property type="molecule type" value="Genomic_DNA"/>
</dbReference>
<keyword evidence="2" id="KW-1185">Reference proteome</keyword>
<dbReference type="GeneID" id="13993688"/>
<reference evidence="1 2" key="1">
    <citation type="journal article" date="2012" name="J. Virol.">
        <title>Genome Sequence of Cronobacter sakazakii Myovirus vB_CsaM_GAP31.</title>
        <authorList>
            <person name="Abbasifar R."/>
            <person name="Kropinski A.M."/>
            <person name="Sabour P.M."/>
            <person name="Ackermann H.W."/>
            <person name="Alanis Villa A."/>
            <person name="Abbasifar A."/>
            <person name="Griffiths M.W."/>
        </authorList>
    </citation>
    <scope>NUCLEOTIDE SEQUENCE [LARGE SCALE GENOMIC DNA]</scope>
</reference>